<accession>A0ABS0EUK4</accession>
<reference evidence="2 3" key="1">
    <citation type="submission" date="2020-11" db="EMBL/GenBank/DDBJ databases">
        <title>WGS of Herminiimonas contaminans strain Marseille-Q4544 isolated from planarians Schmidtea mediterranea.</title>
        <authorList>
            <person name="Kangale L."/>
        </authorList>
    </citation>
    <scope>NUCLEOTIDE SEQUENCE [LARGE SCALE GENOMIC DNA]</scope>
    <source>
        <strain evidence="2 3">Marseille-Q4544</strain>
    </source>
</reference>
<gene>
    <name evidence="2" type="ORF">IXC47_12055</name>
</gene>
<name>A0ABS0EUK4_9BURK</name>
<feature type="coiled-coil region" evidence="1">
    <location>
        <begin position="26"/>
        <end position="60"/>
    </location>
</feature>
<protein>
    <submittedName>
        <fullName evidence="2">DUF904 domain-containing protein</fullName>
    </submittedName>
</protein>
<comment type="caution">
    <text evidence="2">The sequence shown here is derived from an EMBL/GenBank/DDBJ whole genome shotgun (WGS) entry which is preliminary data.</text>
</comment>
<dbReference type="Proteomes" id="UP000657372">
    <property type="component" value="Unassembled WGS sequence"/>
</dbReference>
<evidence type="ECO:0000313" key="3">
    <source>
        <dbReference type="Proteomes" id="UP000657372"/>
    </source>
</evidence>
<proteinExistence type="predicted"/>
<dbReference type="RefSeq" id="WP_175626179.1">
    <property type="nucleotide sequence ID" value="NZ_JADOEL010000009.1"/>
</dbReference>
<keyword evidence="1" id="KW-0175">Coiled coil</keyword>
<dbReference type="Gene3D" id="1.20.5.340">
    <property type="match status" value="1"/>
</dbReference>
<evidence type="ECO:0000256" key="1">
    <source>
        <dbReference type="SAM" id="Coils"/>
    </source>
</evidence>
<sequence>MITDFHNLSAKISQLADLTQSLRSENADLRIKSAALAAENAELTRRMQEAHERVAALLAKIPTQEQDEETA</sequence>
<keyword evidence="3" id="KW-1185">Reference proteome</keyword>
<dbReference type="SUPFAM" id="SSF90257">
    <property type="entry name" value="Myosin rod fragments"/>
    <property type="match status" value="1"/>
</dbReference>
<dbReference type="EMBL" id="JADOEL010000009">
    <property type="protein sequence ID" value="MBF8178415.1"/>
    <property type="molecule type" value="Genomic_DNA"/>
</dbReference>
<organism evidence="2 3">
    <name type="scientific">Herminiimonas contaminans</name>
    <dbReference type="NCBI Taxonomy" id="1111140"/>
    <lineage>
        <taxon>Bacteria</taxon>
        <taxon>Pseudomonadati</taxon>
        <taxon>Pseudomonadota</taxon>
        <taxon>Betaproteobacteria</taxon>
        <taxon>Burkholderiales</taxon>
        <taxon>Oxalobacteraceae</taxon>
        <taxon>Herminiimonas</taxon>
    </lineage>
</organism>
<evidence type="ECO:0000313" key="2">
    <source>
        <dbReference type="EMBL" id="MBF8178415.1"/>
    </source>
</evidence>